<evidence type="ECO:0000256" key="5">
    <source>
        <dbReference type="ARBA" id="ARBA00023295"/>
    </source>
</evidence>
<keyword evidence="3" id="KW-0464">Manganese</keyword>
<name>A0ABP0WYS6_9BRYO</name>
<reference evidence="6" key="1">
    <citation type="submission" date="2024-02" db="EMBL/GenBank/DDBJ databases">
        <authorList>
            <consortium name="ELIXIR-Norway"/>
            <consortium name="Elixir Norway"/>
        </authorList>
    </citation>
    <scope>NUCLEOTIDE SEQUENCE</scope>
</reference>
<dbReference type="EMBL" id="OZ020099">
    <property type="protein sequence ID" value="CAK9272015.1"/>
    <property type="molecule type" value="Genomic_DNA"/>
</dbReference>
<keyword evidence="1" id="KW-0479">Metal-binding</keyword>
<organism evidence="6 7">
    <name type="scientific">Sphagnum jensenii</name>
    <dbReference type="NCBI Taxonomy" id="128206"/>
    <lineage>
        <taxon>Eukaryota</taxon>
        <taxon>Viridiplantae</taxon>
        <taxon>Streptophyta</taxon>
        <taxon>Embryophyta</taxon>
        <taxon>Bryophyta</taxon>
        <taxon>Sphagnophytina</taxon>
        <taxon>Sphagnopsida</taxon>
        <taxon>Sphagnales</taxon>
        <taxon>Sphagnaceae</taxon>
        <taxon>Sphagnum</taxon>
    </lineage>
</organism>
<evidence type="ECO:0000313" key="7">
    <source>
        <dbReference type="Proteomes" id="UP001497444"/>
    </source>
</evidence>
<proteinExistence type="inferred from homology"/>
<keyword evidence="4" id="KW-0456">Lyase</keyword>
<dbReference type="Proteomes" id="UP001497444">
    <property type="component" value="Chromosome 4"/>
</dbReference>
<evidence type="ECO:0000256" key="2">
    <source>
        <dbReference type="ARBA" id="ARBA00022801"/>
    </source>
</evidence>
<evidence type="ECO:0008006" key="8">
    <source>
        <dbReference type="Google" id="ProtNLM"/>
    </source>
</evidence>
<protein>
    <recommendedName>
        <fullName evidence="8">Pseudouridine-5'-phosphate glycosidase</fullName>
    </recommendedName>
</protein>
<evidence type="ECO:0000313" key="6">
    <source>
        <dbReference type="EMBL" id="CAK9272015.1"/>
    </source>
</evidence>
<dbReference type="Gene3D" id="3.40.1790.10">
    <property type="entry name" value="Indigoidine synthase domain"/>
    <property type="match status" value="1"/>
</dbReference>
<keyword evidence="5" id="KW-0326">Glycosidase</keyword>
<dbReference type="HAMAP" id="MF_01876">
    <property type="entry name" value="PsiMP_glycosidase"/>
    <property type="match status" value="1"/>
</dbReference>
<dbReference type="InterPro" id="IPR007342">
    <property type="entry name" value="PsuG"/>
</dbReference>
<accession>A0ABP0WYS6</accession>
<dbReference type="PANTHER" id="PTHR42909">
    <property type="entry name" value="ZGC:136858"/>
    <property type="match status" value="1"/>
</dbReference>
<gene>
    <name evidence="6" type="ORF">CSSPJE1EN1_LOCUS17493</name>
</gene>
<sequence length="384" mass="40435">MQVVRSVGHFKAVNCLRVPLVERKTSISIMGSGPLASLEVIHCAKLMESEISTSARTRLATIARHMSPSNCCSTSHHGGIRIEGRVRDALMAGKPVVALESTIISHGMPYPQNFQVAKEVESIVQQSGVTPATIAIIDGIPCIGLMEHELEKLAQLGPQCVKTSRRNIAYVMAKKLTGATTVSGTMFLASKVGIHVFVTGGIGGVHRHGETTMDVSADLTELGRTAVTVVCAGVKSILDIPRTLEYLETQGVTVIGYGTDEFPAFFTPQSGCQAPCRADTPEECATIIGENLKVGLQSGILIGVPIPSQDAAMADAVESAIQSSLMETKAKHITGAEVTPYILMRVNELTGGASLSANIALIRNNALVGSQIAVALADKLAKSP</sequence>
<evidence type="ECO:0000256" key="1">
    <source>
        <dbReference type="ARBA" id="ARBA00022723"/>
    </source>
</evidence>
<dbReference type="PANTHER" id="PTHR42909:SF1">
    <property type="entry name" value="CARBOHYDRATE KINASE PFKB DOMAIN-CONTAINING PROTEIN"/>
    <property type="match status" value="1"/>
</dbReference>
<evidence type="ECO:0000256" key="4">
    <source>
        <dbReference type="ARBA" id="ARBA00023239"/>
    </source>
</evidence>
<dbReference type="Pfam" id="PF04227">
    <property type="entry name" value="Indigoidine_A"/>
    <property type="match status" value="1"/>
</dbReference>
<keyword evidence="2" id="KW-0378">Hydrolase</keyword>
<evidence type="ECO:0000256" key="3">
    <source>
        <dbReference type="ARBA" id="ARBA00023211"/>
    </source>
</evidence>
<dbReference type="InterPro" id="IPR022830">
    <property type="entry name" value="Indigdn_synthA-like"/>
</dbReference>
<dbReference type="SUPFAM" id="SSF110581">
    <property type="entry name" value="Indigoidine synthase A-like"/>
    <property type="match status" value="1"/>
</dbReference>
<keyword evidence="7" id="KW-1185">Reference proteome</keyword>